<organism evidence="11 12">
    <name type="scientific">Amphiplicatus metriothermophilus</name>
    <dbReference type="NCBI Taxonomy" id="1519374"/>
    <lineage>
        <taxon>Bacteria</taxon>
        <taxon>Pseudomonadati</taxon>
        <taxon>Pseudomonadota</taxon>
        <taxon>Alphaproteobacteria</taxon>
        <taxon>Parvularculales</taxon>
        <taxon>Parvularculaceae</taxon>
        <taxon>Amphiplicatus</taxon>
    </lineage>
</organism>
<dbReference type="InterPro" id="IPR000760">
    <property type="entry name" value="Inositol_monophosphatase-like"/>
</dbReference>
<dbReference type="EMBL" id="FZQA01000001">
    <property type="protein sequence ID" value="SNT68218.1"/>
    <property type="molecule type" value="Genomic_DNA"/>
</dbReference>
<name>A0A239PK81_9PROT</name>
<comment type="similarity">
    <text evidence="3 10">Belongs to the inositol monophosphatase superfamily.</text>
</comment>
<feature type="binding site" evidence="9">
    <location>
        <position position="82"/>
    </location>
    <ligand>
        <name>Mg(2+)</name>
        <dbReference type="ChEBI" id="CHEBI:18420"/>
        <label>1</label>
        <note>catalytic</note>
    </ligand>
</feature>
<dbReference type="EC" id="3.1.3.25" evidence="4 10"/>
<evidence type="ECO:0000256" key="7">
    <source>
        <dbReference type="ARBA" id="ARBA00022801"/>
    </source>
</evidence>
<dbReference type="InterPro" id="IPR022337">
    <property type="entry name" value="Inositol_monophosphatase_SuhB"/>
</dbReference>
<feature type="binding site" evidence="9">
    <location>
        <position position="102"/>
    </location>
    <ligand>
        <name>Mg(2+)</name>
        <dbReference type="ChEBI" id="CHEBI:18420"/>
        <label>1</label>
        <note>catalytic</note>
    </ligand>
</feature>
<gene>
    <name evidence="11" type="ORF">SAMN06297382_0719</name>
</gene>
<keyword evidence="12" id="KW-1185">Reference proteome</keyword>
<evidence type="ECO:0000256" key="9">
    <source>
        <dbReference type="PIRSR" id="PIRSR600760-2"/>
    </source>
</evidence>
<dbReference type="GO" id="GO:0008934">
    <property type="term" value="F:inositol monophosphate 1-phosphatase activity"/>
    <property type="evidence" value="ECO:0007669"/>
    <property type="project" value="InterPro"/>
</dbReference>
<dbReference type="Gene3D" id="3.30.540.10">
    <property type="entry name" value="Fructose-1,6-Bisphosphatase, subunit A, domain 1"/>
    <property type="match status" value="1"/>
</dbReference>
<keyword evidence="8 9" id="KW-0460">Magnesium</keyword>
<dbReference type="PRINTS" id="PR01959">
    <property type="entry name" value="SBIMPHPHTASE"/>
</dbReference>
<evidence type="ECO:0000313" key="11">
    <source>
        <dbReference type="EMBL" id="SNT68218.1"/>
    </source>
</evidence>
<dbReference type="GO" id="GO:0006020">
    <property type="term" value="P:inositol metabolic process"/>
    <property type="evidence" value="ECO:0007669"/>
    <property type="project" value="TreeGrafter"/>
</dbReference>
<dbReference type="Pfam" id="PF00459">
    <property type="entry name" value="Inositol_P"/>
    <property type="match status" value="1"/>
</dbReference>
<dbReference type="Gene3D" id="3.40.190.80">
    <property type="match status" value="1"/>
</dbReference>
<keyword evidence="6 9" id="KW-0479">Metal-binding</keyword>
<evidence type="ECO:0000256" key="2">
    <source>
        <dbReference type="ARBA" id="ARBA00001946"/>
    </source>
</evidence>
<dbReference type="PROSITE" id="PS00630">
    <property type="entry name" value="IMP_2"/>
    <property type="match status" value="1"/>
</dbReference>
<evidence type="ECO:0000256" key="3">
    <source>
        <dbReference type="ARBA" id="ARBA00009759"/>
    </source>
</evidence>
<evidence type="ECO:0000256" key="4">
    <source>
        <dbReference type="ARBA" id="ARBA00013106"/>
    </source>
</evidence>
<evidence type="ECO:0000256" key="10">
    <source>
        <dbReference type="RuleBase" id="RU364068"/>
    </source>
</evidence>
<dbReference type="GO" id="GO:0007165">
    <property type="term" value="P:signal transduction"/>
    <property type="evidence" value="ECO:0007669"/>
    <property type="project" value="TreeGrafter"/>
</dbReference>
<dbReference type="PANTHER" id="PTHR20854">
    <property type="entry name" value="INOSITOL MONOPHOSPHATASE"/>
    <property type="match status" value="1"/>
</dbReference>
<sequence>MVRARSQRAQSLMPHASALVTVMINAARKAARGLRRDFGEVEALQVSRKGAADFVSAADLRAEQVLFEELARARPKYGFVMEEKGEIEGADNSNRWVVDPLDGTTNFLHGLAHFAISIALERDRQPYAGVIYNPATDELYWAEKGEGAWLNDRRLRVSARGALDEALFATGLPFKGRPGRAEALAEVDRVLEKTAGVRRFGSAALDLAFVAAGRYDAYWERGLNNWDVAAGVVLVREAGGIVTEIDGGPRPALAGSILAANAEIYDKAKALIAGA</sequence>
<comment type="catalytic activity">
    <reaction evidence="1 10">
        <text>a myo-inositol phosphate + H2O = myo-inositol + phosphate</text>
        <dbReference type="Rhea" id="RHEA:24056"/>
        <dbReference type="ChEBI" id="CHEBI:15377"/>
        <dbReference type="ChEBI" id="CHEBI:17268"/>
        <dbReference type="ChEBI" id="CHEBI:43474"/>
        <dbReference type="ChEBI" id="CHEBI:84139"/>
        <dbReference type="EC" id="3.1.3.25"/>
    </reaction>
</comment>
<dbReference type="Proteomes" id="UP000198346">
    <property type="component" value="Unassembled WGS sequence"/>
</dbReference>
<dbReference type="InterPro" id="IPR033942">
    <property type="entry name" value="IMPase"/>
</dbReference>
<dbReference type="InterPro" id="IPR020583">
    <property type="entry name" value="Inositol_monoP_metal-BS"/>
</dbReference>
<dbReference type="GO" id="GO:0046854">
    <property type="term" value="P:phosphatidylinositol phosphate biosynthetic process"/>
    <property type="evidence" value="ECO:0007669"/>
    <property type="project" value="InterPro"/>
</dbReference>
<protein>
    <recommendedName>
        <fullName evidence="5 10">Inositol-1-monophosphatase</fullName>
        <ecNumber evidence="4 10">3.1.3.25</ecNumber>
    </recommendedName>
</protein>
<dbReference type="FunFam" id="3.30.540.10:FF:000003">
    <property type="entry name" value="Inositol-1-monophosphatase"/>
    <property type="match status" value="1"/>
</dbReference>
<proteinExistence type="inferred from homology"/>
<evidence type="ECO:0000256" key="1">
    <source>
        <dbReference type="ARBA" id="ARBA00001033"/>
    </source>
</evidence>
<dbReference type="PROSITE" id="PS00629">
    <property type="entry name" value="IMP_1"/>
    <property type="match status" value="1"/>
</dbReference>
<dbReference type="SUPFAM" id="SSF56655">
    <property type="entry name" value="Carbohydrate phosphatase"/>
    <property type="match status" value="1"/>
</dbReference>
<feature type="binding site" evidence="9">
    <location>
        <position position="99"/>
    </location>
    <ligand>
        <name>Mg(2+)</name>
        <dbReference type="ChEBI" id="CHEBI:18420"/>
        <label>1</label>
        <note>catalytic</note>
    </ligand>
</feature>
<dbReference type="InterPro" id="IPR020550">
    <property type="entry name" value="Inositol_monophosphatase_CS"/>
</dbReference>
<keyword evidence="7 10" id="KW-0378">Hydrolase</keyword>
<dbReference type="CDD" id="cd01639">
    <property type="entry name" value="IMPase"/>
    <property type="match status" value="1"/>
</dbReference>
<dbReference type="AlphaFoldDB" id="A0A239PK81"/>
<evidence type="ECO:0000256" key="6">
    <source>
        <dbReference type="ARBA" id="ARBA00022723"/>
    </source>
</evidence>
<dbReference type="GO" id="GO:0046872">
    <property type="term" value="F:metal ion binding"/>
    <property type="evidence" value="ECO:0007669"/>
    <property type="project" value="UniProtKB-KW"/>
</dbReference>
<reference evidence="11 12" key="1">
    <citation type="submission" date="2017-07" db="EMBL/GenBank/DDBJ databases">
        <authorList>
            <person name="Sun Z.S."/>
            <person name="Albrecht U."/>
            <person name="Echele G."/>
            <person name="Lee C.C."/>
        </authorList>
    </citation>
    <scope>NUCLEOTIDE SEQUENCE [LARGE SCALE GENOMIC DNA]</scope>
    <source>
        <strain evidence="11 12">CGMCC 1.12710</strain>
    </source>
</reference>
<feature type="binding site" evidence="9">
    <location>
        <position position="101"/>
    </location>
    <ligand>
        <name>Mg(2+)</name>
        <dbReference type="ChEBI" id="CHEBI:18420"/>
        <label>1</label>
        <note>catalytic</note>
    </ligand>
</feature>
<accession>A0A239PK81</accession>
<feature type="binding site" evidence="9">
    <location>
        <position position="227"/>
    </location>
    <ligand>
        <name>Mg(2+)</name>
        <dbReference type="ChEBI" id="CHEBI:18420"/>
        <label>1</label>
        <note>catalytic</note>
    </ligand>
</feature>
<evidence type="ECO:0000256" key="5">
    <source>
        <dbReference type="ARBA" id="ARBA00019784"/>
    </source>
</evidence>
<comment type="cofactor">
    <cofactor evidence="2 9 10">
        <name>Mg(2+)</name>
        <dbReference type="ChEBI" id="CHEBI:18420"/>
    </cofactor>
</comment>
<evidence type="ECO:0000256" key="8">
    <source>
        <dbReference type="ARBA" id="ARBA00022842"/>
    </source>
</evidence>
<dbReference type="PANTHER" id="PTHR20854:SF4">
    <property type="entry name" value="INOSITOL-1-MONOPHOSPHATASE-RELATED"/>
    <property type="match status" value="1"/>
</dbReference>
<evidence type="ECO:0000313" key="12">
    <source>
        <dbReference type="Proteomes" id="UP000198346"/>
    </source>
</evidence>
<dbReference type="PRINTS" id="PR00377">
    <property type="entry name" value="IMPHPHTASES"/>
</dbReference>